<dbReference type="Proteomes" id="UP000663935">
    <property type="component" value="Chromosome"/>
</dbReference>
<dbReference type="SUPFAM" id="SSF116922">
    <property type="entry name" value="YugE-like"/>
    <property type="match status" value="1"/>
</dbReference>
<protein>
    <submittedName>
        <fullName evidence="1">DUF1871 family protein</fullName>
    </submittedName>
</protein>
<organism evidence="1 2">
    <name type="scientific">Polaribacter batillariae</name>
    <dbReference type="NCBI Taxonomy" id="2808900"/>
    <lineage>
        <taxon>Bacteria</taxon>
        <taxon>Pseudomonadati</taxon>
        <taxon>Bacteroidota</taxon>
        <taxon>Flavobacteriia</taxon>
        <taxon>Flavobacteriales</taxon>
        <taxon>Flavobacteriaceae</taxon>
    </lineage>
</organism>
<evidence type="ECO:0000313" key="2">
    <source>
        <dbReference type="Proteomes" id="UP000663935"/>
    </source>
</evidence>
<gene>
    <name evidence="1" type="ORF">JL193_16580</name>
</gene>
<reference evidence="1 2" key="1">
    <citation type="submission" date="2021-03" db="EMBL/GenBank/DDBJ databases">
        <title>Complete genome of Polaribacter_sp.G4M1.</title>
        <authorList>
            <person name="Jeong S.W."/>
            <person name="Bae J.W."/>
        </authorList>
    </citation>
    <scope>NUCLEOTIDE SEQUENCE [LARGE SCALE GENOMIC DNA]</scope>
    <source>
        <strain evidence="1 2">G4M1</strain>
    </source>
</reference>
<dbReference type="Gene3D" id="1.10.340.20">
    <property type="entry name" value="Apc36109-like domain"/>
    <property type="match status" value="1"/>
</dbReference>
<name>A0ABX7SVY8_9FLAO</name>
<dbReference type="InterPro" id="IPR023162">
    <property type="entry name" value="Apc36109-like_dom_sf"/>
</dbReference>
<accession>A0ABX7SVY8</accession>
<keyword evidence="2" id="KW-1185">Reference proteome</keyword>
<evidence type="ECO:0000313" key="1">
    <source>
        <dbReference type="EMBL" id="QTD37658.1"/>
    </source>
</evidence>
<dbReference type="RefSeq" id="WP_207971822.1">
    <property type="nucleotide sequence ID" value="NZ_CP071795.1"/>
</dbReference>
<dbReference type="EMBL" id="CP071795">
    <property type="protein sequence ID" value="QTD37658.1"/>
    <property type="molecule type" value="Genomic_DNA"/>
</dbReference>
<proteinExistence type="predicted"/>
<sequence length="77" mass="8974">MNKEHIAKVKILLTEWNPLGDRATQISDLNNYETEAIDILWHIKSKNTTDQISKLIDSVLKSSFWNSCRSCKMQNYC</sequence>